<keyword evidence="2" id="KW-1185">Reference proteome</keyword>
<accession>A0A1L0CKD8</accession>
<name>A0A1L0CKD8_9ASCO</name>
<proteinExistence type="predicted"/>
<reference evidence="2" key="1">
    <citation type="submission" date="2016-11" db="EMBL/GenBank/DDBJ databases">
        <authorList>
            <person name="Guldener U."/>
        </authorList>
    </citation>
    <scope>NUCLEOTIDE SEQUENCE [LARGE SCALE GENOMIC DNA]</scope>
</reference>
<dbReference type="Gene3D" id="3.40.30.10">
    <property type="entry name" value="Glutaredoxin"/>
    <property type="match status" value="1"/>
</dbReference>
<dbReference type="PANTHER" id="PTHR43986">
    <property type="entry name" value="ELONGATION FACTOR 1-GAMMA"/>
    <property type="match status" value="1"/>
</dbReference>
<dbReference type="OrthoDB" id="3970738at2759"/>
<dbReference type="AlphaFoldDB" id="A0A1L0CKD8"/>
<dbReference type="VEuPathDB" id="FungiDB:HGUI_01041"/>
<evidence type="ECO:0008006" key="3">
    <source>
        <dbReference type="Google" id="ProtNLM"/>
    </source>
</evidence>
<protein>
    <recommendedName>
        <fullName evidence="3">GST C-terminal domain-containing protein</fullName>
    </recommendedName>
</protein>
<sequence length="236" mass="27826">MSHGKLFALKNGRSNIVVDLINYFKIEGIDIVYNDLQHPENYDPEFVKYFPLKKFPAFIMYNHTYNLHFKEDVFKMNEVVAILYCLLSKLVNSSGSKRASEAQRLLTGEIADLQAYGANCKWLCFSTNEFFPVIEILYKMKISKSMDYDEDIYNKHVQKVYYMIEKIIEPELINHCFLVSNNNPSISDLFVVSTLTDFFSIEYDDEWCSKHPIAMDWFHETVRHPMINHRLNTHSF</sequence>
<dbReference type="GO" id="GO:0006414">
    <property type="term" value="P:translational elongation"/>
    <property type="evidence" value="ECO:0007669"/>
    <property type="project" value="TreeGrafter"/>
</dbReference>
<dbReference type="Gene3D" id="1.20.1050.10">
    <property type="match status" value="1"/>
</dbReference>
<gene>
    <name evidence="1" type="ORF">HGUI_01041</name>
</gene>
<dbReference type="SUPFAM" id="SSF47616">
    <property type="entry name" value="GST C-terminal domain-like"/>
    <property type="match status" value="1"/>
</dbReference>
<dbReference type="EMBL" id="FQNF01000013">
    <property type="protein sequence ID" value="SGZ38841.1"/>
    <property type="molecule type" value="Genomic_DNA"/>
</dbReference>
<dbReference type="GO" id="GO:0005634">
    <property type="term" value="C:nucleus"/>
    <property type="evidence" value="ECO:0007669"/>
    <property type="project" value="TreeGrafter"/>
</dbReference>
<organism evidence="1 2">
    <name type="scientific">Hanseniaspora guilliermondii</name>
    <dbReference type="NCBI Taxonomy" id="56406"/>
    <lineage>
        <taxon>Eukaryota</taxon>
        <taxon>Fungi</taxon>
        <taxon>Dikarya</taxon>
        <taxon>Ascomycota</taxon>
        <taxon>Saccharomycotina</taxon>
        <taxon>Saccharomycetes</taxon>
        <taxon>Saccharomycodales</taxon>
        <taxon>Saccharomycodaceae</taxon>
        <taxon>Hanseniaspora</taxon>
    </lineage>
</organism>
<dbReference type="PANTHER" id="PTHR43986:SF1">
    <property type="entry name" value="ELONGATION FACTOR 1-GAMMA"/>
    <property type="match status" value="1"/>
</dbReference>
<dbReference type="InterPro" id="IPR036282">
    <property type="entry name" value="Glutathione-S-Trfase_C_sf"/>
</dbReference>
<dbReference type="InterPro" id="IPR050802">
    <property type="entry name" value="EF-GSTs"/>
</dbReference>
<dbReference type="GO" id="GO:0005737">
    <property type="term" value="C:cytoplasm"/>
    <property type="evidence" value="ECO:0007669"/>
    <property type="project" value="TreeGrafter"/>
</dbReference>
<evidence type="ECO:0000313" key="1">
    <source>
        <dbReference type="EMBL" id="SGZ38841.1"/>
    </source>
</evidence>
<evidence type="ECO:0000313" key="2">
    <source>
        <dbReference type="Proteomes" id="UP000183365"/>
    </source>
</evidence>
<dbReference type="Proteomes" id="UP000183365">
    <property type="component" value="Unassembled WGS sequence"/>
</dbReference>